<keyword evidence="7 12" id="KW-0521">NADP</keyword>
<comment type="subunit">
    <text evidence="2 12">Homodimer.</text>
</comment>
<feature type="domain" description="Tetrahydrofolate dehydrogenase/cyclohydrolase catalytic" evidence="13">
    <location>
        <begin position="4"/>
        <end position="119"/>
    </location>
</feature>
<dbReference type="InterPro" id="IPR020867">
    <property type="entry name" value="THF_DH/CycHdrlase_CS"/>
</dbReference>
<keyword evidence="9 12" id="KW-0368">Histidine biosynthesis</keyword>
<dbReference type="CDD" id="cd01080">
    <property type="entry name" value="NAD_bind_m-THF_DH_Cyclohyd"/>
    <property type="match status" value="1"/>
</dbReference>
<keyword evidence="16" id="KW-1185">Reference proteome</keyword>
<dbReference type="STRING" id="1121439.dsat_1739"/>
<name>S7THB8_9BACT</name>
<dbReference type="GO" id="GO:0009086">
    <property type="term" value="P:methionine biosynthetic process"/>
    <property type="evidence" value="ECO:0007669"/>
    <property type="project" value="UniProtKB-KW"/>
</dbReference>
<feature type="binding site" evidence="12">
    <location>
        <begin position="164"/>
        <end position="166"/>
    </location>
    <ligand>
        <name>NADP(+)</name>
        <dbReference type="ChEBI" id="CHEBI:58349"/>
    </ligand>
</feature>
<evidence type="ECO:0000256" key="2">
    <source>
        <dbReference type="ARBA" id="ARBA00011738"/>
    </source>
</evidence>
<dbReference type="Proteomes" id="UP000014975">
    <property type="component" value="Unassembled WGS sequence"/>
</dbReference>
<evidence type="ECO:0000313" key="16">
    <source>
        <dbReference type="Proteomes" id="UP000014975"/>
    </source>
</evidence>
<keyword evidence="8 12" id="KW-0560">Oxidoreductase</keyword>
<comment type="function">
    <text evidence="12">Catalyzes the oxidation of 5,10-methylenetetrahydrofolate to 5,10-methenyltetrahydrofolate and then the hydrolysis of 5,10-methenyltetrahydrofolate to 10-formyltetrahydrofolate.</text>
</comment>
<dbReference type="EC" id="1.5.1.5" evidence="12"/>
<evidence type="ECO:0000256" key="10">
    <source>
        <dbReference type="ARBA" id="ARBA00023167"/>
    </source>
</evidence>
<dbReference type="SUPFAM" id="SSF53223">
    <property type="entry name" value="Aminoacid dehydrogenase-like, N-terminal domain"/>
    <property type="match status" value="1"/>
</dbReference>
<evidence type="ECO:0000256" key="11">
    <source>
        <dbReference type="ARBA" id="ARBA00023268"/>
    </source>
</evidence>
<dbReference type="HAMAP" id="MF_01576">
    <property type="entry name" value="THF_DHG_CYH"/>
    <property type="match status" value="1"/>
</dbReference>
<dbReference type="SUPFAM" id="SSF51735">
    <property type="entry name" value="NAD(P)-binding Rossmann-fold domains"/>
    <property type="match status" value="1"/>
</dbReference>
<keyword evidence="4 12" id="KW-0028">Amino-acid biosynthesis</keyword>
<dbReference type="NCBIfam" id="NF010783">
    <property type="entry name" value="PRK14186.1"/>
    <property type="match status" value="1"/>
</dbReference>
<dbReference type="GO" id="GO:0004488">
    <property type="term" value="F:methylenetetrahydrofolate dehydrogenase (NADP+) activity"/>
    <property type="evidence" value="ECO:0007669"/>
    <property type="project" value="UniProtKB-UniRule"/>
</dbReference>
<reference evidence="15 16" key="1">
    <citation type="journal article" date="2013" name="Genome Announc.">
        <title>Draft genome sequences for three mercury-methylating, sulfate-reducing bacteria.</title>
        <authorList>
            <person name="Brown S.D."/>
            <person name="Hurt R.A.Jr."/>
            <person name="Gilmour C.C."/>
            <person name="Elias D.A."/>
        </authorList>
    </citation>
    <scope>NUCLEOTIDE SEQUENCE [LARGE SCALE GENOMIC DNA]</scope>
    <source>
        <strain evidence="15 16">DSM 16529</strain>
    </source>
</reference>
<comment type="caution">
    <text evidence="15">The sequence shown here is derived from an EMBL/GenBank/DDBJ whole genome shotgun (WGS) entry which is preliminary data.</text>
</comment>
<protein>
    <recommendedName>
        <fullName evidence="12">Bifunctional protein FolD</fullName>
    </recommendedName>
    <domain>
        <recommendedName>
            <fullName evidence="12">Methylenetetrahydrofolate dehydrogenase</fullName>
            <ecNumber evidence="12">1.5.1.5</ecNumber>
        </recommendedName>
    </domain>
    <domain>
        <recommendedName>
            <fullName evidence="12">Methenyltetrahydrofolate cyclohydrolase</fullName>
            <ecNumber evidence="12">3.5.4.9</ecNumber>
        </recommendedName>
    </domain>
</protein>
<dbReference type="PATRIC" id="fig|1121439.3.peg.124"/>
<dbReference type="PANTHER" id="PTHR48099">
    <property type="entry name" value="C-1-TETRAHYDROFOLATE SYNTHASE, CYTOPLASMIC-RELATED"/>
    <property type="match status" value="1"/>
</dbReference>
<dbReference type="AlphaFoldDB" id="S7THB8"/>
<dbReference type="PROSITE" id="PS00767">
    <property type="entry name" value="THF_DHG_CYH_2"/>
    <property type="match status" value="1"/>
</dbReference>
<comment type="catalytic activity">
    <reaction evidence="12">
        <text>(6R)-5,10-methenyltetrahydrofolate + H2O = (6R)-10-formyltetrahydrofolate + H(+)</text>
        <dbReference type="Rhea" id="RHEA:23700"/>
        <dbReference type="ChEBI" id="CHEBI:15377"/>
        <dbReference type="ChEBI" id="CHEBI:15378"/>
        <dbReference type="ChEBI" id="CHEBI:57455"/>
        <dbReference type="ChEBI" id="CHEBI:195366"/>
        <dbReference type="EC" id="3.5.4.9"/>
    </reaction>
</comment>
<comment type="pathway">
    <text evidence="1 12">One-carbon metabolism; tetrahydrofolate interconversion.</text>
</comment>
<dbReference type="RefSeq" id="WP_020885625.1">
    <property type="nucleotide sequence ID" value="NZ_ATHI01000001.1"/>
</dbReference>
<dbReference type="FunFam" id="3.40.50.720:FF:000189">
    <property type="entry name" value="Bifunctional protein FolD"/>
    <property type="match status" value="1"/>
</dbReference>
<dbReference type="FunFam" id="3.40.50.10860:FF:000005">
    <property type="entry name" value="C-1-tetrahydrofolate synthase, cytoplasmic, putative"/>
    <property type="match status" value="1"/>
</dbReference>
<dbReference type="NCBIfam" id="NF008058">
    <property type="entry name" value="PRK10792.1"/>
    <property type="match status" value="1"/>
</dbReference>
<evidence type="ECO:0000256" key="6">
    <source>
        <dbReference type="ARBA" id="ARBA00022801"/>
    </source>
</evidence>
<dbReference type="Gene3D" id="3.40.50.10860">
    <property type="entry name" value="Leucine Dehydrogenase, chain A, domain 1"/>
    <property type="match status" value="1"/>
</dbReference>
<keyword evidence="10 12" id="KW-0486">Methionine biosynthesis</keyword>
<dbReference type="Gene3D" id="3.40.50.720">
    <property type="entry name" value="NAD(P)-binding Rossmann-like Domain"/>
    <property type="match status" value="1"/>
</dbReference>
<dbReference type="InterPro" id="IPR036291">
    <property type="entry name" value="NAD(P)-bd_dom_sf"/>
</dbReference>
<evidence type="ECO:0000256" key="4">
    <source>
        <dbReference type="ARBA" id="ARBA00022605"/>
    </source>
</evidence>
<dbReference type="Pfam" id="PF00763">
    <property type="entry name" value="THF_DHG_CYH"/>
    <property type="match status" value="1"/>
</dbReference>
<organism evidence="15 16">
    <name type="scientific">Alkalidesulfovibrio alkalitolerans DSM 16529</name>
    <dbReference type="NCBI Taxonomy" id="1121439"/>
    <lineage>
        <taxon>Bacteria</taxon>
        <taxon>Pseudomonadati</taxon>
        <taxon>Thermodesulfobacteriota</taxon>
        <taxon>Desulfovibrionia</taxon>
        <taxon>Desulfovibrionales</taxon>
        <taxon>Desulfovibrionaceae</taxon>
        <taxon>Alkalidesulfovibrio</taxon>
    </lineage>
</organism>
<comment type="similarity">
    <text evidence="12">Belongs to the tetrahydrofolate dehydrogenase/cyclohydrolase family.</text>
</comment>
<evidence type="ECO:0000259" key="13">
    <source>
        <dbReference type="Pfam" id="PF00763"/>
    </source>
</evidence>
<sequence>MILLDGKTTAAAIRAEVRDEVARQKAMRGRAPGLAVVLVGQDPASEVYVRNKVKACEETGIVSRKLTPPENIKQVDLEALILELNADPDIDGILVQLPLPLGLESQSILDLIDPCKDVDGFHPVNIGRLAAGLPGLRPCTPAGCIELLKRHNLPTRGKRAVVVGRSNIVGKPLAMMLMQSGEYADATVTVCHSRTADLAAEVRRADFVFAAIGKPRFITAEMVKDGAVVVDVGINRTESGLQGDCDFEGLWGKVAAITPVPGGVGPMTIAMLMQNTLAAFKAHLEM</sequence>
<keyword evidence="6 12" id="KW-0378">Hydrolase</keyword>
<evidence type="ECO:0000256" key="5">
    <source>
        <dbReference type="ARBA" id="ARBA00022755"/>
    </source>
</evidence>
<evidence type="ECO:0000256" key="7">
    <source>
        <dbReference type="ARBA" id="ARBA00022857"/>
    </source>
</evidence>
<keyword evidence="5 12" id="KW-0658">Purine biosynthesis</keyword>
<evidence type="ECO:0000256" key="3">
    <source>
        <dbReference type="ARBA" id="ARBA00022563"/>
    </source>
</evidence>
<proteinExistence type="inferred from homology"/>
<dbReference type="Pfam" id="PF02882">
    <property type="entry name" value="THF_DHG_CYH_C"/>
    <property type="match status" value="1"/>
</dbReference>
<evidence type="ECO:0000256" key="8">
    <source>
        <dbReference type="ARBA" id="ARBA00023002"/>
    </source>
</evidence>
<dbReference type="InterPro" id="IPR020630">
    <property type="entry name" value="THF_DH/CycHdrlase_cat_dom"/>
</dbReference>
<feature type="domain" description="Tetrahydrofolate dehydrogenase/cyclohydrolase NAD(P)-binding" evidence="14">
    <location>
        <begin position="138"/>
        <end position="283"/>
    </location>
</feature>
<dbReference type="GO" id="GO:0004477">
    <property type="term" value="F:methenyltetrahydrofolate cyclohydrolase activity"/>
    <property type="evidence" value="ECO:0007669"/>
    <property type="project" value="UniProtKB-UniRule"/>
</dbReference>
<dbReference type="OrthoDB" id="9803580at2"/>
<comment type="catalytic activity">
    <reaction evidence="12">
        <text>(6R)-5,10-methylene-5,6,7,8-tetrahydrofolate + NADP(+) = (6R)-5,10-methenyltetrahydrofolate + NADPH</text>
        <dbReference type="Rhea" id="RHEA:22812"/>
        <dbReference type="ChEBI" id="CHEBI:15636"/>
        <dbReference type="ChEBI" id="CHEBI:57455"/>
        <dbReference type="ChEBI" id="CHEBI:57783"/>
        <dbReference type="ChEBI" id="CHEBI:58349"/>
        <dbReference type="EC" id="1.5.1.5"/>
    </reaction>
</comment>
<dbReference type="EMBL" id="ATHI01000001">
    <property type="protein sequence ID" value="EPR36211.1"/>
    <property type="molecule type" value="Genomic_DNA"/>
</dbReference>
<dbReference type="GO" id="GO:0006164">
    <property type="term" value="P:purine nucleotide biosynthetic process"/>
    <property type="evidence" value="ECO:0007669"/>
    <property type="project" value="UniProtKB-KW"/>
</dbReference>
<evidence type="ECO:0000259" key="14">
    <source>
        <dbReference type="Pfam" id="PF02882"/>
    </source>
</evidence>
<dbReference type="NCBIfam" id="NF010781">
    <property type="entry name" value="PRK14184.1"/>
    <property type="match status" value="1"/>
</dbReference>
<dbReference type="GO" id="GO:0000105">
    <property type="term" value="P:L-histidine biosynthetic process"/>
    <property type="evidence" value="ECO:0007669"/>
    <property type="project" value="UniProtKB-KW"/>
</dbReference>
<evidence type="ECO:0000256" key="9">
    <source>
        <dbReference type="ARBA" id="ARBA00023102"/>
    </source>
</evidence>
<keyword evidence="11 12" id="KW-0511">Multifunctional enzyme</keyword>
<dbReference type="InterPro" id="IPR046346">
    <property type="entry name" value="Aminoacid_DH-like_N_sf"/>
</dbReference>
<evidence type="ECO:0000313" key="15">
    <source>
        <dbReference type="EMBL" id="EPR36211.1"/>
    </source>
</evidence>
<dbReference type="EC" id="3.5.4.9" evidence="12"/>
<accession>S7THB8</accession>
<dbReference type="PANTHER" id="PTHR48099:SF5">
    <property type="entry name" value="C-1-TETRAHYDROFOLATE SYNTHASE, CYTOPLASMIC"/>
    <property type="match status" value="1"/>
</dbReference>
<dbReference type="InterPro" id="IPR000672">
    <property type="entry name" value="THF_DH/CycHdrlase"/>
</dbReference>
<comment type="caution">
    <text evidence="12">Lacks conserved residue(s) required for the propagation of feature annotation.</text>
</comment>
<dbReference type="eggNOG" id="COG0190">
    <property type="taxonomic scope" value="Bacteria"/>
</dbReference>
<dbReference type="PRINTS" id="PR00085">
    <property type="entry name" value="THFDHDRGNASE"/>
</dbReference>
<dbReference type="InterPro" id="IPR020631">
    <property type="entry name" value="THF_DH/CycHdrlase_NAD-bd_dom"/>
</dbReference>
<dbReference type="GO" id="GO:0035999">
    <property type="term" value="P:tetrahydrofolate interconversion"/>
    <property type="evidence" value="ECO:0007669"/>
    <property type="project" value="UniProtKB-UniRule"/>
</dbReference>
<keyword evidence="3 12" id="KW-0554">One-carbon metabolism</keyword>
<dbReference type="UniPathway" id="UPA00193"/>
<evidence type="ECO:0000256" key="1">
    <source>
        <dbReference type="ARBA" id="ARBA00004777"/>
    </source>
</evidence>
<evidence type="ECO:0000256" key="12">
    <source>
        <dbReference type="HAMAP-Rule" id="MF_01576"/>
    </source>
</evidence>
<feature type="binding site" evidence="12">
    <location>
        <position position="234"/>
    </location>
    <ligand>
        <name>NADP(+)</name>
        <dbReference type="ChEBI" id="CHEBI:58349"/>
    </ligand>
</feature>
<gene>
    <name evidence="12" type="primary">folD</name>
    <name evidence="15" type="ORF">dsat_1739</name>
</gene>
<dbReference type="GO" id="GO:0005829">
    <property type="term" value="C:cytosol"/>
    <property type="evidence" value="ECO:0007669"/>
    <property type="project" value="TreeGrafter"/>
</dbReference>